<dbReference type="SUPFAM" id="SSF49464">
    <property type="entry name" value="Carboxypeptidase regulatory domain-like"/>
    <property type="match status" value="1"/>
</dbReference>
<dbReference type="EMBL" id="JAGQHS010000161">
    <property type="protein sequence ID" value="MCA9758324.1"/>
    <property type="molecule type" value="Genomic_DNA"/>
</dbReference>
<name>A0A956NJR3_UNCEI</name>
<feature type="chain" id="PRO_5036890391" evidence="5">
    <location>
        <begin position="38"/>
        <end position="973"/>
    </location>
</feature>
<reference evidence="8" key="2">
    <citation type="journal article" date="2021" name="Microbiome">
        <title>Successional dynamics and alternative stable states in a saline activated sludge microbial community over 9 years.</title>
        <authorList>
            <person name="Wang Y."/>
            <person name="Ye J."/>
            <person name="Ju F."/>
            <person name="Liu L."/>
            <person name="Boyd J.A."/>
            <person name="Deng Y."/>
            <person name="Parks D.H."/>
            <person name="Jiang X."/>
            <person name="Yin X."/>
            <person name="Woodcroft B.J."/>
            <person name="Tyson G.W."/>
            <person name="Hugenholtz P."/>
            <person name="Polz M.F."/>
            <person name="Zhang T."/>
        </authorList>
    </citation>
    <scope>NUCLEOTIDE SEQUENCE</scope>
    <source>
        <strain evidence="8">HKST-UBA02</strain>
    </source>
</reference>
<keyword evidence="3" id="KW-0720">Serine protease</keyword>
<dbReference type="InterPro" id="IPR008969">
    <property type="entry name" value="CarboxyPept-like_regulatory"/>
</dbReference>
<organism evidence="8 9">
    <name type="scientific">Eiseniibacteriota bacterium</name>
    <dbReference type="NCBI Taxonomy" id="2212470"/>
    <lineage>
        <taxon>Bacteria</taxon>
        <taxon>Candidatus Eiseniibacteriota</taxon>
    </lineage>
</organism>
<evidence type="ECO:0000259" key="6">
    <source>
        <dbReference type="Pfam" id="PF00082"/>
    </source>
</evidence>
<evidence type="ECO:0000256" key="4">
    <source>
        <dbReference type="SAM" id="MobiDB-lite"/>
    </source>
</evidence>
<evidence type="ECO:0000256" key="3">
    <source>
        <dbReference type="ARBA" id="ARBA00022825"/>
    </source>
</evidence>
<keyword evidence="1" id="KW-0645">Protease</keyword>
<keyword evidence="2" id="KW-0378">Hydrolase</keyword>
<dbReference type="AlphaFoldDB" id="A0A956NJR3"/>
<dbReference type="InterPro" id="IPR015500">
    <property type="entry name" value="Peptidase_S8_subtilisin-rel"/>
</dbReference>
<dbReference type="GO" id="GO:0004252">
    <property type="term" value="F:serine-type endopeptidase activity"/>
    <property type="evidence" value="ECO:0007669"/>
    <property type="project" value="InterPro"/>
</dbReference>
<feature type="domain" description="FlgD/Vpr Ig-like" evidence="7">
    <location>
        <begin position="904"/>
        <end position="963"/>
    </location>
</feature>
<evidence type="ECO:0000313" key="9">
    <source>
        <dbReference type="Proteomes" id="UP000739538"/>
    </source>
</evidence>
<dbReference type="Pfam" id="PF00082">
    <property type="entry name" value="Peptidase_S8"/>
    <property type="match status" value="1"/>
</dbReference>
<comment type="caution">
    <text evidence="8">The sequence shown here is derived from an EMBL/GenBank/DDBJ whole genome shotgun (WGS) entry which is preliminary data.</text>
</comment>
<dbReference type="PRINTS" id="PR00723">
    <property type="entry name" value="SUBTILISIN"/>
</dbReference>
<evidence type="ECO:0000259" key="7">
    <source>
        <dbReference type="Pfam" id="PF13860"/>
    </source>
</evidence>
<feature type="signal peptide" evidence="5">
    <location>
        <begin position="1"/>
        <end position="37"/>
    </location>
</feature>
<dbReference type="InterPro" id="IPR025965">
    <property type="entry name" value="FlgD/Vpr_Ig-like"/>
</dbReference>
<protein>
    <submittedName>
        <fullName evidence="8">S8 family serine peptidase</fullName>
    </submittedName>
</protein>
<dbReference type="Proteomes" id="UP000739538">
    <property type="component" value="Unassembled WGS sequence"/>
</dbReference>
<accession>A0A956NJR3</accession>
<dbReference type="InterPro" id="IPR026444">
    <property type="entry name" value="Secre_tail"/>
</dbReference>
<keyword evidence="5" id="KW-0732">Signal</keyword>
<dbReference type="SUPFAM" id="SSF52743">
    <property type="entry name" value="Subtilisin-like"/>
    <property type="match status" value="1"/>
</dbReference>
<dbReference type="Gene3D" id="3.40.50.200">
    <property type="entry name" value="Peptidase S8/S53 domain"/>
    <property type="match status" value="1"/>
</dbReference>
<feature type="region of interest" description="Disordered" evidence="4">
    <location>
        <begin position="195"/>
        <end position="228"/>
    </location>
</feature>
<evidence type="ECO:0000256" key="5">
    <source>
        <dbReference type="SAM" id="SignalP"/>
    </source>
</evidence>
<dbReference type="PROSITE" id="PS00138">
    <property type="entry name" value="SUBTILASE_SER"/>
    <property type="match status" value="1"/>
</dbReference>
<feature type="compositionally biased region" description="Polar residues" evidence="4">
    <location>
        <begin position="200"/>
        <end position="218"/>
    </location>
</feature>
<evidence type="ECO:0000256" key="1">
    <source>
        <dbReference type="ARBA" id="ARBA00022670"/>
    </source>
</evidence>
<gene>
    <name evidence="8" type="ORF">KDA27_21190</name>
</gene>
<feature type="domain" description="Peptidase S8/S53" evidence="6">
    <location>
        <begin position="289"/>
        <end position="483"/>
    </location>
</feature>
<reference evidence="8" key="1">
    <citation type="submission" date="2020-04" db="EMBL/GenBank/DDBJ databases">
        <authorList>
            <person name="Zhang T."/>
        </authorList>
    </citation>
    <scope>NUCLEOTIDE SEQUENCE</scope>
    <source>
        <strain evidence="8">HKST-UBA02</strain>
    </source>
</reference>
<feature type="compositionally biased region" description="Low complexity" evidence="4">
    <location>
        <begin position="219"/>
        <end position="228"/>
    </location>
</feature>
<dbReference type="GO" id="GO:0006508">
    <property type="term" value="P:proteolysis"/>
    <property type="evidence" value="ECO:0007669"/>
    <property type="project" value="UniProtKB-KW"/>
</dbReference>
<dbReference type="InterPro" id="IPR036852">
    <property type="entry name" value="Peptidase_S8/S53_dom_sf"/>
</dbReference>
<sequence>MRSRPLPSLSRHILVPSVATSCVAAALFALTSVAALAPEASAATRSAERPLFTQMTRGVNQNLVVVKLGVDSGARIRDGRVVSLTGFDLAPLSDLVASVPGAVLAPRFSKPEGVLDEMRRDGEARTKQSLPDLNLYAMIELPSLADDIAAEARLADLLTALDGVPGVEMAWAEPIAQPGGFVDALASALVPDTPAVSMDAPSTRSTPLGSSASMDTPETGSSGFAGTGTTPDFSPLQGYLYDAPVGIEAETAWTFPGGLGAGVDFLDLEWGWLFAHEDLPDPFYAAGDYGTDDHGTAVYGEVAGIHNGFGINGIAADVRAGVVSLNTFSIPDAILEAGTVLDPGSVFLMEVQCSGPENWMPCEWWQDVFDAIQVVTATGVICVEAGGNGTVNLDDALYGDLFDRRVRDSGAIVVGAGTPNELTAEWFSNYGSRTDLQGWGSSIVTTCCGDLQGGDPEVRYTAGFNGTSGASPIVTGAIASLQGQALALFGVPMTPDLVEEIFSATGSAWTGDRQIGERPNLELARDRLVLGYGNVDVLVRDGDTLEPLDGRVIEVVETGRLDKTGPTGETSLQLSATNLTIRAEGDFFYLPSDVPVTVVHGETQSITIELFRAPFGSIEGVVRNGVGIPVPDATVELFDAPLSPVSTDPSGAFVLDGVPENTGYLVTASGVPGLGVGYAELDVVGEQATEWSPVLPTAETFESDGGGYTAFGEWDRGTPNYPSSNPPPTFSGANVWGTDIHGPYDDVQISHLTSPVLDTSDAEKLILTFHHWYWVDPDDGGQVQVWDAGQNRWVVVDPVGGYPDDSIQVLVFTGGYNGYTVDGYVPAVFDLSSWMGGDFQFRFYFRSNVSGHKLGWYVDDVALDMGLLDPADISDFTAGSGDGLRVFGVSPNPFRGTSTLSYSLSASTPVRVELFAADGAVVRRIDLGSQDAGRHDFEWDGRDDAGREISAGTYFYRVRAGSDDATGRIVRLK</sequence>
<dbReference type="Gene3D" id="2.60.40.4070">
    <property type="match status" value="1"/>
</dbReference>
<proteinExistence type="predicted"/>
<dbReference type="NCBIfam" id="TIGR04183">
    <property type="entry name" value="Por_Secre_tail"/>
    <property type="match status" value="1"/>
</dbReference>
<dbReference type="InterPro" id="IPR023828">
    <property type="entry name" value="Peptidase_S8_Ser-AS"/>
</dbReference>
<dbReference type="Pfam" id="PF13860">
    <property type="entry name" value="FlgD_ig"/>
    <property type="match status" value="1"/>
</dbReference>
<evidence type="ECO:0000256" key="2">
    <source>
        <dbReference type="ARBA" id="ARBA00022801"/>
    </source>
</evidence>
<dbReference type="PROSITE" id="PS51257">
    <property type="entry name" value="PROKAR_LIPOPROTEIN"/>
    <property type="match status" value="1"/>
</dbReference>
<dbReference type="InterPro" id="IPR000209">
    <property type="entry name" value="Peptidase_S8/S53_dom"/>
</dbReference>
<evidence type="ECO:0000313" key="8">
    <source>
        <dbReference type="EMBL" id="MCA9758324.1"/>
    </source>
</evidence>